<evidence type="ECO:0000256" key="5">
    <source>
        <dbReference type="ARBA" id="ARBA00023034"/>
    </source>
</evidence>
<feature type="domain" description="Alpha 1,4-glycosyltransferase" evidence="8">
    <location>
        <begin position="234"/>
        <end position="307"/>
    </location>
</feature>
<evidence type="ECO:0000313" key="9">
    <source>
        <dbReference type="EMBL" id="CAB3367892.1"/>
    </source>
</evidence>
<accession>A0A8S1C6T1</accession>
<evidence type="ECO:0000256" key="6">
    <source>
        <dbReference type="ARBA" id="ARBA00023136"/>
    </source>
</evidence>
<evidence type="ECO:0000256" key="2">
    <source>
        <dbReference type="ARBA" id="ARBA00009003"/>
    </source>
</evidence>
<evidence type="ECO:0000256" key="3">
    <source>
        <dbReference type="ARBA" id="ARBA00022676"/>
    </source>
</evidence>
<dbReference type="InterPro" id="IPR051981">
    <property type="entry name" value="Glycosyltransf_32"/>
</dbReference>
<dbReference type="SUPFAM" id="SSF53448">
    <property type="entry name" value="Nucleotide-diphospho-sugar transferases"/>
    <property type="match status" value="1"/>
</dbReference>
<feature type="transmembrane region" description="Helical" evidence="7">
    <location>
        <begin position="7"/>
        <end position="25"/>
    </location>
</feature>
<dbReference type="OrthoDB" id="409543at2759"/>
<organism evidence="9 10">
    <name type="scientific">Cloeon dipterum</name>
    <dbReference type="NCBI Taxonomy" id="197152"/>
    <lineage>
        <taxon>Eukaryota</taxon>
        <taxon>Metazoa</taxon>
        <taxon>Ecdysozoa</taxon>
        <taxon>Arthropoda</taxon>
        <taxon>Hexapoda</taxon>
        <taxon>Insecta</taxon>
        <taxon>Pterygota</taxon>
        <taxon>Palaeoptera</taxon>
        <taxon>Ephemeroptera</taxon>
        <taxon>Pisciforma</taxon>
        <taxon>Baetidae</taxon>
        <taxon>Cloeon</taxon>
    </lineage>
</organism>
<keyword evidence="6 7" id="KW-0472">Membrane</keyword>
<evidence type="ECO:0000313" key="10">
    <source>
        <dbReference type="Proteomes" id="UP000494165"/>
    </source>
</evidence>
<dbReference type="Proteomes" id="UP000494165">
    <property type="component" value="Unassembled WGS sequence"/>
</dbReference>
<name>A0A8S1C6T1_9INSE</name>
<dbReference type="InterPro" id="IPR007652">
    <property type="entry name" value="A1-4-GlycosylTfrase_dom"/>
</dbReference>
<keyword evidence="3" id="KW-0328">Glycosyltransferase</keyword>
<dbReference type="GO" id="GO:0016758">
    <property type="term" value="F:hexosyltransferase activity"/>
    <property type="evidence" value="ECO:0007669"/>
    <property type="project" value="TreeGrafter"/>
</dbReference>
<proteinExistence type="inferred from homology"/>
<gene>
    <name evidence="9" type="ORF">CLODIP_2_CD04075</name>
</gene>
<evidence type="ECO:0000256" key="7">
    <source>
        <dbReference type="SAM" id="Phobius"/>
    </source>
</evidence>
<dbReference type="GO" id="GO:0006688">
    <property type="term" value="P:glycosphingolipid biosynthetic process"/>
    <property type="evidence" value="ECO:0007669"/>
    <property type="project" value="TreeGrafter"/>
</dbReference>
<keyword evidence="7" id="KW-1133">Transmembrane helix</keyword>
<dbReference type="InterPro" id="IPR007577">
    <property type="entry name" value="GlycoTrfase_DXD_sugar-bd_CS"/>
</dbReference>
<dbReference type="AlphaFoldDB" id="A0A8S1C6T1"/>
<dbReference type="PANTHER" id="PTHR12042">
    <property type="entry name" value="LACTOSYLCERAMIDE 4-ALPHA-GALACTOSYLTRANSFERASE ALPHA- 1,4-GALACTOSYLTRANSFERASE"/>
    <property type="match status" value="1"/>
</dbReference>
<evidence type="ECO:0000256" key="4">
    <source>
        <dbReference type="ARBA" id="ARBA00022679"/>
    </source>
</evidence>
<dbReference type="PANTHER" id="PTHR12042:SF21">
    <property type="entry name" value="ALPHA1,4-GALACTOSYLTRANSFERASE 1-RELATED"/>
    <property type="match status" value="1"/>
</dbReference>
<protein>
    <recommendedName>
        <fullName evidence="8">Alpha 1,4-glycosyltransferase domain-containing protein</fullName>
    </recommendedName>
</protein>
<evidence type="ECO:0000259" key="8">
    <source>
        <dbReference type="Pfam" id="PF04572"/>
    </source>
</evidence>
<dbReference type="Pfam" id="PF04572">
    <property type="entry name" value="Gb3_synth"/>
    <property type="match status" value="1"/>
</dbReference>
<dbReference type="EMBL" id="CADEPI010000034">
    <property type="protein sequence ID" value="CAB3367892.1"/>
    <property type="molecule type" value="Genomic_DNA"/>
</dbReference>
<keyword evidence="10" id="KW-1185">Reference proteome</keyword>
<dbReference type="Pfam" id="PF04488">
    <property type="entry name" value="Gly_transf_sug"/>
    <property type="match status" value="1"/>
</dbReference>
<evidence type="ECO:0000256" key="1">
    <source>
        <dbReference type="ARBA" id="ARBA00004323"/>
    </source>
</evidence>
<dbReference type="InterPro" id="IPR029044">
    <property type="entry name" value="Nucleotide-diphossugar_trans"/>
</dbReference>
<dbReference type="GO" id="GO:0000139">
    <property type="term" value="C:Golgi membrane"/>
    <property type="evidence" value="ECO:0007669"/>
    <property type="project" value="UniProtKB-SubCell"/>
</dbReference>
<reference evidence="9 10" key="1">
    <citation type="submission" date="2020-04" db="EMBL/GenBank/DDBJ databases">
        <authorList>
            <person name="Alioto T."/>
            <person name="Alioto T."/>
            <person name="Gomez Garrido J."/>
        </authorList>
    </citation>
    <scope>NUCLEOTIDE SEQUENCE [LARGE SCALE GENOMIC DNA]</scope>
</reference>
<keyword evidence="5" id="KW-0333">Golgi apparatus</keyword>
<comment type="caution">
    <text evidence="9">The sequence shown here is derived from an EMBL/GenBank/DDBJ whole genome shotgun (WGS) entry which is preliminary data.</text>
</comment>
<keyword evidence="4" id="KW-0808">Transferase</keyword>
<keyword evidence="7" id="KW-0812">Transmembrane</keyword>
<comment type="subcellular location">
    <subcellularLocation>
        <location evidence="1">Golgi apparatus membrane</location>
        <topology evidence="1">Single-pass type II membrane protein</topology>
    </subcellularLocation>
</comment>
<dbReference type="Gene3D" id="3.90.550.20">
    <property type="match status" value="1"/>
</dbReference>
<comment type="similarity">
    <text evidence="2">Belongs to the glycosyltransferase 32 family.</text>
</comment>
<sequence>MFELKPVYVIMGIILGIQILYLFYFNVPQSDPLEQEELNLNISCTTPEPKSSTTTQQRSLENLLFCQHPAEIGNALDILDSRNESRKSIFFIESSRRGTITARQICAVESTARHNPEADVFLLLLDPPEDPGLAKDKPVLTLLRHHSNVQLLRVQSATFYANTPLQEWSIANRINTSVHPIEHASDILRVVTILKYGGVYLDLDFVIQQSLTSLPQNWLSFEMGSEVCNGAFGFKKGHPMVQMMAKELAETFDGSNWGHNGPSMVSRVMSRTCGMTQPDLLKTGKNCVDVVVFKSNIFFPISYPSWEGTLMKLLVLR</sequence>